<dbReference type="Gene3D" id="3.40.1580.10">
    <property type="entry name" value="SMI1/KNR4-like"/>
    <property type="match status" value="1"/>
</dbReference>
<sequence length="122" mass="13790">MATIDRNIAPIKQEVENFLKQIDFKLPAGFIEFFKDSNGADISSDENYIVLWALTDMIQLNRDYNVDEYAPDFFIFGSNGGGTAYAVKKSTSDIYEIPFIGMSNEEAVFKNKTFSEFVEGLT</sequence>
<protein>
    <submittedName>
        <fullName evidence="2">Cell wall assembly protein</fullName>
    </submittedName>
</protein>
<gene>
    <name evidence="2" type="ORF">D7322_13980</name>
</gene>
<dbReference type="InterPro" id="IPR037883">
    <property type="entry name" value="Knr4/Smi1-like_sf"/>
</dbReference>
<evidence type="ECO:0000313" key="3">
    <source>
        <dbReference type="Proteomes" id="UP000282423"/>
    </source>
</evidence>
<dbReference type="Pfam" id="PF09346">
    <property type="entry name" value="SMI1_KNR4"/>
    <property type="match status" value="1"/>
</dbReference>
<comment type="caution">
    <text evidence="2">The sequence shown here is derived from an EMBL/GenBank/DDBJ whole genome shotgun (WGS) entry which is preliminary data.</text>
</comment>
<dbReference type="RefSeq" id="WP_121124859.1">
    <property type="nucleotide sequence ID" value="NZ_RBWS01000009.1"/>
</dbReference>
<name>A0A420VXW9_9SPHI</name>
<dbReference type="OrthoDB" id="9795554at2"/>
<dbReference type="AlphaFoldDB" id="A0A420VXW9"/>
<proteinExistence type="predicted"/>
<organism evidence="2 3">
    <name type="scientific">Sphingobacterium puteale</name>
    <dbReference type="NCBI Taxonomy" id="2420510"/>
    <lineage>
        <taxon>Bacteria</taxon>
        <taxon>Pseudomonadati</taxon>
        <taxon>Bacteroidota</taxon>
        <taxon>Sphingobacteriia</taxon>
        <taxon>Sphingobacteriales</taxon>
        <taxon>Sphingobacteriaceae</taxon>
        <taxon>Sphingobacterium</taxon>
    </lineage>
</organism>
<dbReference type="InterPro" id="IPR018958">
    <property type="entry name" value="Knr4/Smi1-like_dom"/>
</dbReference>
<reference evidence="2 3" key="1">
    <citation type="submission" date="2018-10" db="EMBL/GenBank/DDBJ databases">
        <title>Sphingobacterium sp. M05W1-28.</title>
        <authorList>
            <person name="Cai H."/>
        </authorList>
    </citation>
    <scope>NUCLEOTIDE SEQUENCE [LARGE SCALE GENOMIC DNA]</scope>
    <source>
        <strain evidence="2 3">M05W1-28</strain>
    </source>
</reference>
<keyword evidence="3" id="KW-1185">Reference proteome</keyword>
<evidence type="ECO:0000259" key="1">
    <source>
        <dbReference type="Pfam" id="PF09346"/>
    </source>
</evidence>
<accession>A0A420VXW9</accession>
<dbReference type="SUPFAM" id="SSF160631">
    <property type="entry name" value="SMI1/KNR4-like"/>
    <property type="match status" value="1"/>
</dbReference>
<dbReference type="EMBL" id="RBWS01000009">
    <property type="protein sequence ID" value="RKO71253.1"/>
    <property type="molecule type" value="Genomic_DNA"/>
</dbReference>
<dbReference type="Proteomes" id="UP000282423">
    <property type="component" value="Unassembled WGS sequence"/>
</dbReference>
<feature type="domain" description="Knr4/Smi1-like" evidence="1">
    <location>
        <begin position="13"/>
        <end position="119"/>
    </location>
</feature>
<evidence type="ECO:0000313" key="2">
    <source>
        <dbReference type="EMBL" id="RKO71253.1"/>
    </source>
</evidence>